<organism evidence="2 3">
    <name type="scientific">Roseibium alexandrii</name>
    <dbReference type="NCBI Taxonomy" id="388408"/>
    <lineage>
        <taxon>Bacteria</taxon>
        <taxon>Pseudomonadati</taxon>
        <taxon>Pseudomonadota</taxon>
        <taxon>Alphaproteobacteria</taxon>
        <taxon>Hyphomicrobiales</taxon>
        <taxon>Stappiaceae</taxon>
        <taxon>Roseibium</taxon>
    </lineage>
</organism>
<dbReference type="EMBL" id="CXWD01000006">
    <property type="protein sequence ID" value="CTQ68545.1"/>
    <property type="molecule type" value="Genomic_DNA"/>
</dbReference>
<accession>A0A0M7A0M7</accession>
<dbReference type="PANTHER" id="PTHR32063:SF14">
    <property type="entry name" value="BLL4319 PROTEIN"/>
    <property type="match status" value="1"/>
</dbReference>
<dbReference type="SUPFAM" id="SSF82866">
    <property type="entry name" value="Multidrug efflux transporter AcrB transmembrane domain"/>
    <property type="match status" value="2"/>
</dbReference>
<evidence type="ECO:0000313" key="3">
    <source>
        <dbReference type="Proteomes" id="UP000053235"/>
    </source>
</evidence>
<feature type="transmembrane region" description="Helical" evidence="1">
    <location>
        <begin position="978"/>
        <end position="1006"/>
    </location>
</feature>
<feature type="transmembrane region" description="Helical" evidence="1">
    <location>
        <begin position="358"/>
        <end position="378"/>
    </location>
</feature>
<feature type="transmembrane region" description="Helical" evidence="1">
    <location>
        <begin position="518"/>
        <end position="541"/>
    </location>
</feature>
<sequence length="1039" mass="110946">MLSDLAIRRPVLAAVASLLIIVFGIGVLTSIPVRELPDIDTAVVTVTTTYRGAAPEVIDTDLTEIIEGSVAGVAGVKTISSSSRRGRSRVVVEFEVGNDIDAAANDVRDAVSRVRADLPADADEPQVVKNDADSDPVMRLAVTSDRLSAAEITDYVDRYVIDRLATVPGVASIDTYGGRPKAVRVWLDRRAMAARNLTVVDIERALQRANLELPAGELESDVRQLSVRLDSRLPTVDAFSNVVIERVGGYPIRLRDVATVVAGVAQDDTIVRNNGKTAVGLAVIRQSQSNTLAISEAVREEIDALQPNLPADMQIEVGSDDAIFVGASIREVVIALGVSLGLVVLVILLFLRSLRATLIPAITIPIALIGTFAAISALGFSVNVLTLLALLLAIGLVVDDAIVVLENIQRRIDLGESPLMASFLGTRQVTFAVLATSMTLIAVFVPLSFLQGQVGRLFVEFGFVMASAVVISTFVALTACPALASRILTRSKKPQSGSNEDTPAETLVLRWFRKGVTLAVRMPLVILALAGGIAALGFFVYEQLPRELTPSEDRGIVFVPLSAPQGSTVGFTDQASRQVEGIAEPLAASGDIETVFTYTGTWGRQNRAFVVLRLADWEDREKSHRDVVRAMIPSMGQITAARGFPITPAGLGLRGSRTPLRIVVSGPDFESVKVWAAQLLERGQENPSLRNLEMDYEENQPQLDISVDRERADDLGISVETIATTLQTLLASREVTTYLERGREYPVLVQAAANDRASPTDIEFIFLRSDDGDTLVPLSALVSLDVNAAAAELRRYDRLPSITIEGSIAEGYSLGDAIEYMEGAAAEILPAEARISLAGQSQQFRETSSGAGFTFALALLIVFLVLAAQFESFVHPFVIMLTVPLGVAGAVFSLAAAGLSLNIYSQIGIILLVGLMAKNGILIVEFANQLRDEGKDVTQAVIDSTVLRLRPIVMTVVSTVLGAMPLVLASGAGAESRIAIGTVIVGGLLLSGILTLFLTPVLYSLLARFTEPRSAIERRLNTELGKRGPAAGAETPPAE</sequence>
<dbReference type="Gene3D" id="3.30.70.1430">
    <property type="entry name" value="Multidrug efflux transporter AcrB pore domain"/>
    <property type="match status" value="2"/>
</dbReference>
<feature type="transmembrane region" description="Helical" evidence="1">
    <location>
        <begin position="877"/>
        <end position="897"/>
    </location>
</feature>
<dbReference type="GO" id="GO:0005886">
    <property type="term" value="C:plasma membrane"/>
    <property type="evidence" value="ECO:0007669"/>
    <property type="project" value="TreeGrafter"/>
</dbReference>
<protein>
    <submittedName>
        <fullName evidence="2">Efflux pump membrane transporter BepE</fullName>
    </submittedName>
</protein>
<keyword evidence="1" id="KW-0472">Membrane</keyword>
<dbReference type="AlphaFoldDB" id="A0A0M7A0M7"/>
<dbReference type="Gene3D" id="3.30.70.1440">
    <property type="entry name" value="Multidrug efflux transporter AcrB pore domain"/>
    <property type="match status" value="1"/>
</dbReference>
<feature type="transmembrane region" description="Helical" evidence="1">
    <location>
        <begin position="12"/>
        <end position="31"/>
    </location>
</feature>
<dbReference type="STRING" id="388408.LAX5112_01780"/>
<dbReference type="PANTHER" id="PTHR32063">
    <property type="match status" value="1"/>
</dbReference>
<dbReference type="PRINTS" id="PR00702">
    <property type="entry name" value="ACRIFLAVINRP"/>
</dbReference>
<reference evidence="3" key="1">
    <citation type="submission" date="2015-07" db="EMBL/GenBank/DDBJ databases">
        <authorList>
            <person name="Rodrigo-Torres Lidia"/>
            <person name="Arahal R.David."/>
        </authorList>
    </citation>
    <scope>NUCLEOTIDE SEQUENCE [LARGE SCALE GENOMIC DNA]</scope>
    <source>
        <strain evidence="3">CECT 5112</strain>
    </source>
</reference>
<feature type="transmembrane region" description="Helical" evidence="1">
    <location>
        <begin position="384"/>
        <end position="408"/>
    </location>
</feature>
<proteinExistence type="predicted"/>
<feature type="transmembrane region" description="Helical" evidence="1">
    <location>
        <begin position="461"/>
        <end position="484"/>
    </location>
</feature>
<dbReference type="GO" id="GO:0042910">
    <property type="term" value="F:xenobiotic transmembrane transporter activity"/>
    <property type="evidence" value="ECO:0007669"/>
    <property type="project" value="TreeGrafter"/>
</dbReference>
<keyword evidence="3" id="KW-1185">Reference proteome</keyword>
<feature type="transmembrane region" description="Helical" evidence="1">
    <location>
        <begin position="903"/>
        <end position="924"/>
    </location>
</feature>
<feature type="transmembrane region" description="Helical" evidence="1">
    <location>
        <begin position="952"/>
        <end position="972"/>
    </location>
</feature>
<dbReference type="SUPFAM" id="SSF82714">
    <property type="entry name" value="Multidrug efflux transporter AcrB TolC docking domain, DN and DC subdomains"/>
    <property type="match status" value="2"/>
</dbReference>
<dbReference type="Gene3D" id="3.30.70.1320">
    <property type="entry name" value="Multidrug efflux transporter AcrB pore domain like"/>
    <property type="match status" value="1"/>
</dbReference>
<dbReference type="OrthoDB" id="9807350at2"/>
<evidence type="ECO:0000256" key="1">
    <source>
        <dbReference type="SAM" id="Phobius"/>
    </source>
</evidence>
<dbReference type="RefSeq" id="WP_055671506.1">
    <property type="nucleotide sequence ID" value="NZ_CXWD01000006.1"/>
</dbReference>
<evidence type="ECO:0000313" key="2">
    <source>
        <dbReference type="EMBL" id="CTQ68545.1"/>
    </source>
</evidence>
<feature type="transmembrane region" description="Helical" evidence="1">
    <location>
        <begin position="850"/>
        <end position="870"/>
    </location>
</feature>
<name>A0A0M7A0M7_9HYPH</name>
<dbReference type="Gene3D" id="3.30.2090.10">
    <property type="entry name" value="Multidrug efflux transporter AcrB TolC docking domain, DN and DC subdomains"/>
    <property type="match status" value="2"/>
</dbReference>
<dbReference type="Pfam" id="PF00873">
    <property type="entry name" value="ACR_tran"/>
    <property type="match status" value="1"/>
</dbReference>
<keyword evidence="1" id="KW-0812">Transmembrane</keyword>
<dbReference type="InterPro" id="IPR027463">
    <property type="entry name" value="AcrB_DN_DC_subdom"/>
</dbReference>
<feature type="transmembrane region" description="Helical" evidence="1">
    <location>
        <begin position="332"/>
        <end position="351"/>
    </location>
</feature>
<dbReference type="SUPFAM" id="SSF82693">
    <property type="entry name" value="Multidrug efflux transporter AcrB pore domain, PN1, PN2, PC1 and PC2 subdomains"/>
    <property type="match status" value="4"/>
</dbReference>
<dbReference type="Gene3D" id="1.20.1640.10">
    <property type="entry name" value="Multidrug efflux transporter AcrB transmembrane domain"/>
    <property type="match status" value="2"/>
</dbReference>
<feature type="transmembrane region" description="Helical" evidence="1">
    <location>
        <begin position="429"/>
        <end position="449"/>
    </location>
</feature>
<keyword evidence="1" id="KW-1133">Transmembrane helix</keyword>
<dbReference type="InterPro" id="IPR001036">
    <property type="entry name" value="Acrflvin-R"/>
</dbReference>
<gene>
    <name evidence="2" type="primary">bepE</name>
    <name evidence="2" type="ORF">LAX5112_01780</name>
</gene>
<dbReference type="Proteomes" id="UP000053235">
    <property type="component" value="Unassembled WGS sequence"/>
</dbReference>